<comment type="function">
    <text evidence="9">Acts as a magnesium transporter.</text>
</comment>
<keyword evidence="9" id="KW-1003">Cell membrane</keyword>
<keyword evidence="7 9" id="KW-0472">Membrane</keyword>
<proteinExistence type="inferred from homology"/>
<dbReference type="InterPro" id="IPR046342">
    <property type="entry name" value="CBS_dom_sf"/>
</dbReference>
<evidence type="ECO:0000313" key="12">
    <source>
        <dbReference type="Proteomes" id="UP000658278"/>
    </source>
</evidence>
<comment type="subunit">
    <text evidence="9">Homodimer.</text>
</comment>
<feature type="transmembrane region" description="Helical" evidence="9">
    <location>
        <begin position="367"/>
        <end position="388"/>
    </location>
</feature>
<protein>
    <recommendedName>
        <fullName evidence="9">Magnesium transporter MgtE</fullName>
    </recommendedName>
</protein>
<dbReference type="PANTHER" id="PTHR43773">
    <property type="entry name" value="MAGNESIUM TRANSPORTER MGTE"/>
    <property type="match status" value="1"/>
</dbReference>
<organism evidence="11 12">
    <name type="scientific">Haloferula rosea</name>
    <dbReference type="NCBI Taxonomy" id="490093"/>
    <lineage>
        <taxon>Bacteria</taxon>
        <taxon>Pseudomonadati</taxon>
        <taxon>Verrucomicrobiota</taxon>
        <taxon>Verrucomicrobiia</taxon>
        <taxon>Verrucomicrobiales</taxon>
        <taxon>Verrucomicrobiaceae</taxon>
        <taxon>Haloferula</taxon>
    </lineage>
</organism>
<dbReference type="Gene3D" id="1.10.357.20">
    <property type="entry name" value="SLC41 divalent cation transporters, integral membrane domain"/>
    <property type="match status" value="1"/>
</dbReference>
<keyword evidence="5 9" id="KW-0460">Magnesium</keyword>
<keyword evidence="6 9" id="KW-1133">Transmembrane helix</keyword>
<dbReference type="Gene3D" id="3.10.580.10">
    <property type="entry name" value="CBS-domain"/>
    <property type="match status" value="1"/>
</dbReference>
<dbReference type="SMART" id="SM00116">
    <property type="entry name" value="CBS"/>
    <property type="match status" value="2"/>
</dbReference>
<feature type="domain" description="CBS" evidence="10">
    <location>
        <begin position="139"/>
        <end position="202"/>
    </location>
</feature>
<dbReference type="Proteomes" id="UP000658278">
    <property type="component" value="Unassembled WGS sequence"/>
</dbReference>
<feature type="domain" description="CBS" evidence="10">
    <location>
        <begin position="203"/>
        <end position="261"/>
    </location>
</feature>
<feature type="transmembrane region" description="Helical" evidence="9">
    <location>
        <begin position="291"/>
        <end position="309"/>
    </location>
</feature>
<dbReference type="SUPFAM" id="SSF161093">
    <property type="entry name" value="MgtE membrane domain-like"/>
    <property type="match status" value="1"/>
</dbReference>
<reference evidence="11" key="1">
    <citation type="submission" date="2021-01" db="EMBL/GenBank/DDBJ databases">
        <title>Modified the classification status of verrucomicrobia.</title>
        <authorList>
            <person name="Feng X."/>
        </authorList>
    </citation>
    <scope>NUCLEOTIDE SEQUENCE</scope>
    <source>
        <strain evidence="11">KCTC 22201</strain>
    </source>
</reference>
<evidence type="ECO:0000256" key="4">
    <source>
        <dbReference type="ARBA" id="ARBA00022692"/>
    </source>
</evidence>
<keyword evidence="12" id="KW-1185">Reference proteome</keyword>
<dbReference type="SUPFAM" id="SSF54631">
    <property type="entry name" value="CBS-domain pair"/>
    <property type="match status" value="1"/>
</dbReference>
<evidence type="ECO:0000259" key="10">
    <source>
        <dbReference type="PROSITE" id="PS51371"/>
    </source>
</evidence>
<dbReference type="InterPro" id="IPR006669">
    <property type="entry name" value="MgtE_transporter"/>
</dbReference>
<dbReference type="InterPro" id="IPR006668">
    <property type="entry name" value="Mg_transptr_MgtE_intracell_dom"/>
</dbReference>
<dbReference type="GO" id="GO:0005886">
    <property type="term" value="C:plasma membrane"/>
    <property type="evidence" value="ECO:0007669"/>
    <property type="project" value="UniProtKB-SubCell"/>
</dbReference>
<dbReference type="PROSITE" id="PS51371">
    <property type="entry name" value="CBS"/>
    <property type="match status" value="2"/>
</dbReference>
<dbReference type="InterPro" id="IPR036739">
    <property type="entry name" value="SLC41_membr_dom_sf"/>
</dbReference>
<dbReference type="GO" id="GO:0015095">
    <property type="term" value="F:magnesium ion transmembrane transporter activity"/>
    <property type="evidence" value="ECO:0007669"/>
    <property type="project" value="UniProtKB-UniRule"/>
</dbReference>
<dbReference type="CDD" id="cd04606">
    <property type="entry name" value="CBS_pair_Mg_transporter"/>
    <property type="match status" value="1"/>
</dbReference>
<evidence type="ECO:0000256" key="3">
    <source>
        <dbReference type="ARBA" id="ARBA00022448"/>
    </source>
</evidence>
<comment type="similarity">
    <text evidence="2 9">Belongs to the SLC41A transporter family.</text>
</comment>
<comment type="caution">
    <text evidence="11">The sequence shown here is derived from an EMBL/GenBank/DDBJ whole genome shotgun (WGS) entry which is preliminary data.</text>
</comment>
<keyword evidence="8" id="KW-0129">CBS domain</keyword>
<feature type="transmembrane region" description="Helical" evidence="9">
    <location>
        <begin position="437"/>
        <end position="459"/>
    </location>
</feature>
<keyword evidence="9" id="KW-0479">Metal-binding</keyword>
<evidence type="ECO:0000256" key="2">
    <source>
        <dbReference type="ARBA" id="ARBA00009749"/>
    </source>
</evidence>
<dbReference type="Gene3D" id="1.25.60.10">
    <property type="entry name" value="MgtE N-terminal domain-like"/>
    <property type="match status" value="1"/>
</dbReference>
<dbReference type="InterPro" id="IPR006667">
    <property type="entry name" value="SLC41_membr_dom"/>
</dbReference>
<keyword evidence="4 9" id="KW-0812">Transmembrane</keyword>
<dbReference type="Pfam" id="PF00571">
    <property type="entry name" value="CBS"/>
    <property type="match status" value="2"/>
</dbReference>
<evidence type="ECO:0000256" key="5">
    <source>
        <dbReference type="ARBA" id="ARBA00022842"/>
    </source>
</evidence>
<dbReference type="RefSeq" id="WP_200277645.1">
    <property type="nucleotide sequence ID" value="NZ_JAENII010000003.1"/>
</dbReference>
<dbReference type="Pfam" id="PF03448">
    <property type="entry name" value="MgtE_N"/>
    <property type="match status" value="1"/>
</dbReference>
<name>A0A934VF03_9BACT</name>
<evidence type="ECO:0000313" key="11">
    <source>
        <dbReference type="EMBL" id="MBK1826561.1"/>
    </source>
</evidence>
<dbReference type="SMART" id="SM00924">
    <property type="entry name" value="MgtE_N"/>
    <property type="match status" value="1"/>
</dbReference>
<dbReference type="PANTHER" id="PTHR43773:SF1">
    <property type="entry name" value="MAGNESIUM TRANSPORTER MGTE"/>
    <property type="match status" value="1"/>
</dbReference>
<comment type="subcellular location">
    <subcellularLocation>
        <location evidence="9">Cell membrane</location>
        <topology evidence="9">Multi-pass membrane protein</topology>
    </subcellularLocation>
    <subcellularLocation>
        <location evidence="1">Membrane</location>
        <topology evidence="1">Multi-pass membrane protein</topology>
    </subcellularLocation>
</comment>
<evidence type="ECO:0000256" key="7">
    <source>
        <dbReference type="ARBA" id="ARBA00023136"/>
    </source>
</evidence>
<accession>A0A934VF03</accession>
<dbReference type="GO" id="GO:0046872">
    <property type="term" value="F:metal ion binding"/>
    <property type="evidence" value="ECO:0007669"/>
    <property type="project" value="UniProtKB-KW"/>
</dbReference>
<feature type="transmembrane region" description="Helical" evidence="9">
    <location>
        <begin position="400"/>
        <end position="425"/>
    </location>
</feature>
<dbReference type="EMBL" id="JAENII010000003">
    <property type="protein sequence ID" value="MBK1826561.1"/>
    <property type="molecule type" value="Genomic_DNA"/>
</dbReference>
<evidence type="ECO:0000256" key="9">
    <source>
        <dbReference type="RuleBase" id="RU362011"/>
    </source>
</evidence>
<dbReference type="InterPro" id="IPR038076">
    <property type="entry name" value="MgtE_N_sf"/>
</dbReference>
<keyword evidence="3 9" id="KW-0813">Transport</keyword>
<evidence type="ECO:0000256" key="8">
    <source>
        <dbReference type="PROSITE-ProRule" id="PRU00703"/>
    </source>
</evidence>
<gene>
    <name evidence="11" type="primary">mgtE</name>
    <name evidence="11" type="ORF">JIN81_06000</name>
</gene>
<dbReference type="InterPro" id="IPR000644">
    <property type="entry name" value="CBS_dom"/>
</dbReference>
<evidence type="ECO:0000256" key="6">
    <source>
        <dbReference type="ARBA" id="ARBA00022989"/>
    </source>
</evidence>
<dbReference type="SUPFAM" id="SSF158791">
    <property type="entry name" value="MgtE N-terminal domain-like"/>
    <property type="match status" value="1"/>
</dbReference>
<sequence>MSEEAVIQPAEELARAIKAEDQSAVLAVAGDLHYADLALAYQDLDEEQRIMLLKSIGPNLAADMIVDLPDSLIEEALDAYRPAELKVLFRDLSDDDRVDILQAVGDEARLRFLGLLGPEDEELTRGLLRYEPETAGGRMTTGFGRLLASMTVKQAIDDLRHKQENTETLSRMYVVDAKGHLIGRVRLRDLAFNTWDTPIRDIMAEVPPEQRVLATADQEEAAQILMKYDLVVLPVVDEFDHMLGIITHDDAMDILQEESTEDIEKLAGIAGEQVEDTYLQTSVMTHFKRRFIWLLGLGMLAIASGYVMLRFEDTLTQVFLLSLYLPMVVAAGGNTGGQASTMVIRAMSLGELDPGTAREVLWKELRLGSLLGVLLGASIAAVTILILPAFRPELPEGVSFARFGCTVALALTAQVITSTVVGALLPIGARAIRLDPAAVAAPAITTLVDVSGMVIYFTIAQALLHL</sequence>
<dbReference type="Pfam" id="PF01769">
    <property type="entry name" value="MgtE"/>
    <property type="match status" value="1"/>
</dbReference>
<dbReference type="AlphaFoldDB" id="A0A934VF03"/>
<feature type="transmembrane region" description="Helical" evidence="9">
    <location>
        <begin position="315"/>
        <end position="337"/>
    </location>
</feature>
<dbReference type="NCBIfam" id="TIGR00400">
    <property type="entry name" value="mgtE"/>
    <property type="match status" value="1"/>
</dbReference>
<evidence type="ECO:0000256" key="1">
    <source>
        <dbReference type="ARBA" id="ARBA00004141"/>
    </source>
</evidence>